<proteinExistence type="predicted"/>
<dbReference type="EMBL" id="JAWPEI010000007">
    <property type="protein sequence ID" value="KAK4721753.1"/>
    <property type="molecule type" value="Genomic_DNA"/>
</dbReference>
<accession>A0AAV9L917</accession>
<protein>
    <submittedName>
        <fullName evidence="2">Uncharacterized protein</fullName>
    </submittedName>
</protein>
<keyword evidence="3" id="KW-1185">Reference proteome</keyword>
<evidence type="ECO:0000313" key="3">
    <source>
        <dbReference type="Proteomes" id="UP001311915"/>
    </source>
</evidence>
<dbReference type="Proteomes" id="UP001311915">
    <property type="component" value="Unassembled WGS sequence"/>
</dbReference>
<name>A0AAV9L917_9SOLN</name>
<feature type="compositionally biased region" description="Acidic residues" evidence="1">
    <location>
        <begin position="68"/>
        <end position="77"/>
    </location>
</feature>
<feature type="compositionally biased region" description="Basic and acidic residues" evidence="1">
    <location>
        <begin position="117"/>
        <end position="129"/>
    </location>
</feature>
<feature type="compositionally biased region" description="Polar residues" evidence="1">
    <location>
        <begin position="131"/>
        <end position="147"/>
    </location>
</feature>
<dbReference type="AlphaFoldDB" id="A0AAV9L917"/>
<reference evidence="2 3" key="1">
    <citation type="submission" date="2023-10" db="EMBL/GenBank/DDBJ databases">
        <title>Genome-Wide Identification Analysis in wild type Solanum Pinnatisectum Reveals Some Genes Defensing Phytophthora Infestans.</title>
        <authorList>
            <person name="Sun C."/>
        </authorList>
    </citation>
    <scope>NUCLEOTIDE SEQUENCE [LARGE SCALE GENOMIC DNA]</scope>
    <source>
        <strain evidence="2">LQN</strain>
        <tissue evidence="2">Leaf</tissue>
    </source>
</reference>
<sequence>MVIEGERTKSRILAAGEEWVVQILTTLKRDIHSPLSEVEWKSPDPVPNMSTPLFDKTPKFEIQIDFAQDDVDEDEEDHLSWKRTRRRGENAPEDVTGDKENQGADKEALISEVPSEVARRRSEKGKGKLVESSTNKLFQSYATSGSQ</sequence>
<evidence type="ECO:0000256" key="1">
    <source>
        <dbReference type="SAM" id="MobiDB-lite"/>
    </source>
</evidence>
<evidence type="ECO:0000313" key="2">
    <source>
        <dbReference type="EMBL" id="KAK4721753.1"/>
    </source>
</evidence>
<feature type="region of interest" description="Disordered" evidence="1">
    <location>
        <begin position="68"/>
        <end position="147"/>
    </location>
</feature>
<organism evidence="2 3">
    <name type="scientific">Solanum pinnatisectum</name>
    <name type="common">tansyleaf nightshade</name>
    <dbReference type="NCBI Taxonomy" id="50273"/>
    <lineage>
        <taxon>Eukaryota</taxon>
        <taxon>Viridiplantae</taxon>
        <taxon>Streptophyta</taxon>
        <taxon>Embryophyta</taxon>
        <taxon>Tracheophyta</taxon>
        <taxon>Spermatophyta</taxon>
        <taxon>Magnoliopsida</taxon>
        <taxon>eudicotyledons</taxon>
        <taxon>Gunneridae</taxon>
        <taxon>Pentapetalae</taxon>
        <taxon>asterids</taxon>
        <taxon>lamiids</taxon>
        <taxon>Solanales</taxon>
        <taxon>Solanaceae</taxon>
        <taxon>Solanoideae</taxon>
        <taxon>Solaneae</taxon>
        <taxon>Solanum</taxon>
    </lineage>
</organism>
<comment type="caution">
    <text evidence="2">The sequence shown here is derived from an EMBL/GenBank/DDBJ whole genome shotgun (WGS) entry which is preliminary data.</text>
</comment>
<gene>
    <name evidence="2" type="ORF">R3W88_011986</name>
</gene>
<feature type="compositionally biased region" description="Basic and acidic residues" evidence="1">
    <location>
        <begin position="96"/>
        <end position="109"/>
    </location>
</feature>